<name>A0A8J7W767_9FIRM</name>
<organism evidence="1 2">
    <name type="scientific">Sinanaerobacter chloroacetimidivorans</name>
    <dbReference type="NCBI Taxonomy" id="2818044"/>
    <lineage>
        <taxon>Bacteria</taxon>
        <taxon>Bacillati</taxon>
        <taxon>Bacillota</taxon>
        <taxon>Clostridia</taxon>
        <taxon>Peptostreptococcales</taxon>
        <taxon>Anaerovoracaceae</taxon>
        <taxon>Sinanaerobacter</taxon>
    </lineage>
</organism>
<dbReference type="InterPro" id="IPR050238">
    <property type="entry name" value="DNA_Rep/Repair_Clamp_Loader"/>
</dbReference>
<evidence type="ECO:0008006" key="3">
    <source>
        <dbReference type="Google" id="ProtNLM"/>
    </source>
</evidence>
<reference evidence="1" key="2">
    <citation type="submission" date="2021-04" db="EMBL/GenBank/DDBJ databases">
        <authorList>
            <person name="Liu J."/>
        </authorList>
    </citation>
    <scope>NUCLEOTIDE SEQUENCE</scope>
    <source>
        <strain evidence="1">BAD-6</strain>
    </source>
</reference>
<sequence length="286" mass="32425">MSLREIQGNEKVIERLCQSLNSGNISHAYIFEGDAGIDKFSLAENFVKALLCSGESDDSCEVCPSCNKINHGNHEDVILLKAEGSSIKDESIEELQSRLKKKPYVGDRTIVIMQDADTMTVRAQNRLLKTLEEPFPGTVMILLSDNLENLAQTILSRCVIYKLKPYDSPNYEDIMEATAEVGELLLKNKPFYIVSKKVMEMSSTREAAAVFLDLLERWFRDLALCKYDRNIVTLSQLKEDLLKKSRLYPETDIHKAIACIEEAKNDLNRNFNISYTLKSMILKISA</sequence>
<dbReference type="RefSeq" id="WP_227020649.1">
    <property type="nucleotide sequence ID" value="NZ_JAGSND010000034.1"/>
</dbReference>
<dbReference type="PANTHER" id="PTHR11669">
    <property type="entry name" value="REPLICATION FACTOR C / DNA POLYMERASE III GAMMA-TAU SUBUNIT"/>
    <property type="match status" value="1"/>
</dbReference>
<dbReference type="Gene3D" id="3.40.50.300">
    <property type="entry name" value="P-loop containing nucleotide triphosphate hydrolases"/>
    <property type="match status" value="1"/>
</dbReference>
<keyword evidence="2" id="KW-1185">Reference proteome</keyword>
<evidence type="ECO:0000313" key="2">
    <source>
        <dbReference type="Proteomes" id="UP000675664"/>
    </source>
</evidence>
<dbReference type="Pfam" id="PF13177">
    <property type="entry name" value="DNA_pol3_delta2"/>
    <property type="match status" value="1"/>
</dbReference>
<dbReference type="GO" id="GO:0006261">
    <property type="term" value="P:DNA-templated DNA replication"/>
    <property type="evidence" value="ECO:0007669"/>
    <property type="project" value="TreeGrafter"/>
</dbReference>
<dbReference type="AlphaFoldDB" id="A0A8J7W767"/>
<accession>A0A8J7W767</accession>
<dbReference type="SUPFAM" id="SSF52540">
    <property type="entry name" value="P-loop containing nucleoside triphosphate hydrolases"/>
    <property type="match status" value="1"/>
</dbReference>
<gene>
    <name evidence="1" type="ORF">KCX82_22110</name>
</gene>
<dbReference type="Proteomes" id="UP000675664">
    <property type="component" value="Unassembled WGS sequence"/>
</dbReference>
<reference evidence="1" key="1">
    <citation type="submission" date="2021-04" db="EMBL/GenBank/DDBJ databases">
        <title>Sinoanaerobacter chloroacetimidivorans sp. nov., an obligate anaerobic bacterium isolated from anaerobic sludge.</title>
        <authorList>
            <person name="Bao Y."/>
        </authorList>
    </citation>
    <scope>NUCLEOTIDE SEQUENCE</scope>
    <source>
        <strain evidence="1">BAD-6</strain>
    </source>
</reference>
<protein>
    <recommendedName>
        <fullName evidence="3">DNA-directed DNA polymerase</fullName>
    </recommendedName>
</protein>
<dbReference type="InterPro" id="IPR027417">
    <property type="entry name" value="P-loop_NTPase"/>
</dbReference>
<proteinExistence type="predicted"/>
<evidence type="ECO:0000313" key="1">
    <source>
        <dbReference type="EMBL" id="MBR0600568.1"/>
    </source>
</evidence>
<comment type="caution">
    <text evidence="1">The sequence shown here is derived from an EMBL/GenBank/DDBJ whole genome shotgun (WGS) entry which is preliminary data.</text>
</comment>
<dbReference type="PANTHER" id="PTHR11669:SF8">
    <property type="entry name" value="DNA POLYMERASE III SUBUNIT DELTA"/>
    <property type="match status" value="1"/>
</dbReference>
<dbReference type="EMBL" id="JAGSND010000034">
    <property type="protein sequence ID" value="MBR0600568.1"/>
    <property type="molecule type" value="Genomic_DNA"/>
</dbReference>